<dbReference type="InterPro" id="IPR022682">
    <property type="entry name" value="Calpain_domain_III"/>
</dbReference>
<dbReference type="SUPFAM" id="SSF54001">
    <property type="entry name" value="Cysteine proteinases"/>
    <property type="match status" value="1"/>
</dbReference>
<dbReference type="AlphaFoldDB" id="A0A7R8XDW2"/>
<dbReference type="PANTHER" id="PTHR10183:SF424">
    <property type="entry name" value="CALPAIN-B-LIKE PROTEIN"/>
    <property type="match status" value="1"/>
</dbReference>
<proteinExistence type="inferred from homology"/>
<dbReference type="InterPro" id="IPR022684">
    <property type="entry name" value="Calpain_cysteine_protease"/>
</dbReference>
<dbReference type="GO" id="GO:0005737">
    <property type="term" value="C:cytoplasm"/>
    <property type="evidence" value="ECO:0007669"/>
    <property type="project" value="TreeGrafter"/>
</dbReference>
<protein>
    <recommendedName>
        <fullName evidence="3">Calpain catalytic domain-containing protein</fullName>
    </recommendedName>
</protein>
<dbReference type="Gene3D" id="3.90.70.10">
    <property type="entry name" value="Cysteine proteinases"/>
    <property type="match status" value="1"/>
</dbReference>
<dbReference type="CDD" id="cd00044">
    <property type="entry name" value="CysPc"/>
    <property type="match status" value="1"/>
</dbReference>
<dbReference type="PROSITE" id="PS50203">
    <property type="entry name" value="CALPAIN_CAT"/>
    <property type="match status" value="1"/>
</dbReference>
<evidence type="ECO:0000256" key="1">
    <source>
        <dbReference type="ARBA" id="ARBA00007623"/>
    </source>
</evidence>
<evidence type="ECO:0000313" key="4">
    <source>
        <dbReference type="EMBL" id="CAD7247942.1"/>
    </source>
</evidence>
<feature type="domain" description="Calpain catalytic" evidence="3">
    <location>
        <begin position="67"/>
        <end position="365"/>
    </location>
</feature>
<dbReference type="PANTHER" id="PTHR10183">
    <property type="entry name" value="CALPAIN"/>
    <property type="match status" value="1"/>
</dbReference>
<reference evidence="4" key="1">
    <citation type="submission" date="2020-11" db="EMBL/GenBank/DDBJ databases">
        <authorList>
            <person name="Tran Van P."/>
        </authorList>
    </citation>
    <scope>NUCLEOTIDE SEQUENCE</scope>
</reference>
<organism evidence="4">
    <name type="scientific">Darwinula stevensoni</name>
    <dbReference type="NCBI Taxonomy" id="69355"/>
    <lineage>
        <taxon>Eukaryota</taxon>
        <taxon>Metazoa</taxon>
        <taxon>Ecdysozoa</taxon>
        <taxon>Arthropoda</taxon>
        <taxon>Crustacea</taxon>
        <taxon>Oligostraca</taxon>
        <taxon>Ostracoda</taxon>
        <taxon>Podocopa</taxon>
        <taxon>Podocopida</taxon>
        <taxon>Darwinulocopina</taxon>
        <taxon>Darwinuloidea</taxon>
        <taxon>Darwinulidae</taxon>
        <taxon>Darwinula</taxon>
    </lineage>
</organism>
<dbReference type="InterPro" id="IPR038765">
    <property type="entry name" value="Papain-like_cys_pep_sf"/>
</dbReference>
<dbReference type="Gene3D" id="2.60.120.380">
    <property type="match status" value="1"/>
</dbReference>
<dbReference type="Pfam" id="PF01067">
    <property type="entry name" value="Calpain_III"/>
    <property type="match status" value="1"/>
</dbReference>
<dbReference type="FunFam" id="3.90.70.10:FF:000114">
    <property type="entry name" value="Calpain a"/>
    <property type="match status" value="1"/>
</dbReference>
<dbReference type="Proteomes" id="UP000677054">
    <property type="component" value="Unassembled WGS sequence"/>
</dbReference>
<dbReference type="EMBL" id="CAJPEV010001642">
    <property type="protein sequence ID" value="CAG0893662.1"/>
    <property type="molecule type" value="Genomic_DNA"/>
</dbReference>
<dbReference type="InterPro" id="IPR036213">
    <property type="entry name" value="Calpain_III_sf"/>
</dbReference>
<accession>A0A7R8XDW2</accession>
<sequence>MKLTFVRGTARNECNEDTKAALASDSIHSQGAILTWMALYWTLEKGGGVRSSQYSVLKRLCRERKVLYEDPDFPANARALYREKRPHLHPIIWKRPTEQELSASPEFMNGSGRLELELGDLGDPWLMGAVATLTLTPRLLERVIPPDQAFDHTYCGLFRFRIWHFGDWVEVVVDDRLPTYKGRLVHLHSPDPNEFWPSLLEKAYAKFYGSYEGLLGGSTTQALQDLTGGIVQSFPLAARDKFLAYQVLNSAVPRSTLLVVSISVEKERRPLRLRHGLLTQQAYSVTGLARVRTGHLGEVPLVRLRSPGGKGEWTGPWSPNSWEWDSLSDRDKELLAGRVRNDGEFWMSFEDFSRTFTHLDLVHIGPDDWMTEPALHSKRPWRAVLARRRWRAGYNAGGGPTFIDTTATNPQFRVQIPRSGLSKCHVVVSVTQHYVPGPNDSHAHQRKLNAIGFAVYEVPSSLPRLTAHFCAEQRPLDVTAHSVARETPDARLLLHKLLTKYPAEVDASQLLKILKAHWKTFLPEKPSLELCKSLIMLRDAAFLKHESPRGYGKASSYQLRPLLWEAGLTVSNKVLECLVLRFSRDRSLTSQAFIMAMVRLHLAHGTY</sequence>
<evidence type="ECO:0000256" key="2">
    <source>
        <dbReference type="PROSITE-ProRule" id="PRU00239"/>
    </source>
</evidence>
<dbReference type="PRINTS" id="PR00704">
    <property type="entry name" value="CALPAIN"/>
</dbReference>
<keyword evidence="5" id="KW-1185">Reference proteome</keyword>
<comment type="similarity">
    <text evidence="1">Belongs to the peptidase C2 family.</text>
</comment>
<gene>
    <name evidence="4" type="ORF">DSTB1V02_LOCUS7766</name>
</gene>
<name>A0A7R8XDW2_9CRUS</name>
<evidence type="ECO:0000259" key="3">
    <source>
        <dbReference type="PROSITE" id="PS50203"/>
    </source>
</evidence>
<dbReference type="OrthoDB" id="424753at2759"/>
<dbReference type="GO" id="GO:0004198">
    <property type="term" value="F:calcium-dependent cysteine-type endopeptidase activity"/>
    <property type="evidence" value="ECO:0007669"/>
    <property type="project" value="InterPro"/>
</dbReference>
<comment type="caution">
    <text evidence="2">Lacks conserved residue(s) required for the propagation of feature annotation.</text>
</comment>
<dbReference type="InterPro" id="IPR001300">
    <property type="entry name" value="Peptidase_C2_calpain_cat"/>
</dbReference>
<dbReference type="EMBL" id="LR901159">
    <property type="protein sequence ID" value="CAD7247942.1"/>
    <property type="molecule type" value="Genomic_DNA"/>
</dbReference>
<dbReference type="SMART" id="SM00230">
    <property type="entry name" value="CysPc"/>
    <property type="match status" value="1"/>
</dbReference>
<dbReference type="SUPFAM" id="SSF49758">
    <property type="entry name" value="Calpain large subunit, middle domain (domain III)"/>
    <property type="match status" value="1"/>
</dbReference>
<evidence type="ECO:0000313" key="5">
    <source>
        <dbReference type="Proteomes" id="UP000677054"/>
    </source>
</evidence>
<dbReference type="GO" id="GO:0006508">
    <property type="term" value="P:proteolysis"/>
    <property type="evidence" value="ECO:0007669"/>
    <property type="project" value="InterPro"/>
</dbReference>
<dbReference type="Pfam" id="PF00648">
    <property type="entry name" value="Peptidase_C2"/>
    <property type="match status" value="1"/>
</dbReference>